<gene>
    <name evidence="2" type="ORF">FOA19_16830</name>
</gene>
<sequence length="130" mass="14648">MKNALLTFCFLFVLVMNAVAQTGPANPAVEKTCNSVTRLMVQSIGLNESEYLQVKTLNQQRLVKAAEVAKMYSNDAEMRDTRLKEIETTFETELFKLLNSRQVEAYSEFKAKPEGNFLSMVKEVSKAGKN</sequence>
<keyword evidence="1" id="KW-0732">Signal</keyword>
<feature type="chain" id="PRO_5022749521" description="DUF4168 domain-containing protein" evidence="1">
    <location>
        <begin position="21"/>
        <end position="130"/>
    </location>
</feature>
<evidence type="ECO:0008006" key="4">
    <source>
        <dbReference type="Google" id="ProtNLM"/>
    </source>
</evidence>
<evidence type="ECO:0000313" key="2">
    <source>
        <dbReference type="EMBL" id="KAA3436071.1"/>
    </source>
</evidence>
<feature type="signal peptide" evidence="1">
    <location>
        <begin position="1"/>
        <end position="20"/>
    </location>
</feature>
<organism evidence="2 3">
    <name type="scientific">Rufibacter hautae</name>
    <dbReference type="NCBI Taxonomy" id="2595005"/>
    <lineage>
        <taxon>Bacteria</taxon>
        <taxon>Pseudomonadati</taxon>
        <taxon>Bacteroidota</taxon>
        <taxon>Cytophagia</taxon>
        <taxon>Cytophagales</taxon>
        <taxon>Hymenobacteraceae</taxon>
        <taxon>Rufibacter</taxon>
    </lineage>
</organism>
<comment type="caution">
    <text evidence="2">The sequence shown here is derived from an EMBL/GenBank/DDBJ whole genome shotgun (WGS) entry which is preliminary data.</text>
</comment>
<accession>A0A5B6TAT9</accession>
<reference evidence="2 3" key="1">
    <citation type="submission" date="2019-07" db="EMBL/GenBank/DDBJ databases">
        <title>Rufibacter sp. nov., isolated from lake sediment.</title>
        <authorList>
            <person name="Qu J.-H."/>
        </authorList>
    </citation>
    <scope>NUCLEOTIDE SEQUENCE [LARGE SCALE GENOMIC DNA]</scope>
    <source>
        <strain evidence="2 3">NBS58-1</strain>
    </source>
</reference>
<dbReference type="OrthoDB" id="893843at2"/>
<keyword evidence="3" id="KW-1185">Reference proteome</keyword>
<dbReference type="AlphaFoldDB" id="A0A5B6TAT9"/>
<dbReference type="EMBL" id="VKKY01000003">
    <property type="protein sequence ID" value="KAA3436071.1"/>
    <property type="molecule type" value="Genomic_DNA"/>
</dbReference>
<evidence type="ECO:0000313" key="3">
    <source>
        <dbReference type="Proteomes" id="UP000324133"/>
    </source>
</evidence>
<dbReference type="Proteomes" id="UP000324133">
    <property type="component" value="Unassembled WGS sequence"/>
</dbReference>
<protein>
    <recommendedName>
        <fullName evidence="4">DUF4168 domain-containing protein</fullName>
    </recommendedName>
</protein>
<name>A0A5B6TAT9_9BACT</name>
<dbReference type="RefSeq" id="WP_149092033.1">
    <property type="nucleotide sequence ID" value="NZ_VKKY01000003.1"/>
</dbReference>
<evidence type="ECO:0000256" key="1">
    <source>
        <dbReference type="SAM" id="SignalP"/>
    </source>
</evidence>
<proteinExistence type="predicted"/>